<evidence type="ECO:0000313" key="2">
    <source>
        <dbReference type="EMBL" id="SHI29576.1"/>
    </source>
</evidence>
<keyword evidence="1" id="KW-0175">Coiled coil</keyword>
<dbReference type="STRING" id="797419.SAMN05216556_1028"/>
<dbReference type="AlphaFoldDB" id="A0A1M5ZZM1"/>
<gene>
    <name evidence="2" type="ORF">SAMN04487908_1018</name>
</gene>
<protein>
    <submittedName>
        <fullName evidence="2">Uncharacterized protein</fullName>
    </submittedName>
</protein>
<dbReference type="EMBL" id="FQYV01000001">
    <property type="protein sequence ID" value="SHI29576.1"/>
    <property type="molecule type" value="Genomic_DNA"/>
</dbReference>
<dbReference type="OrthoDB" id="9778366at2"/>
<sequence length="407" mass="46484">MKLLTTVFFCFLFIIVSAQKITLQEEVDKLKAQIEVEGNNIKKLQLLNELTGVVRDEKSFGFDSIARITIDYAIKLDSFNMAAHRASQLIYFHNNIIGQPEEGIEVFNKYFNTLKGKITNRRLASLYIDSGDSFTFTGQIETALAQYDKALEYGQKAGNELVMAFAHLYKGYIYSDEGDFTKASQSFQEASTVFNKAKDTFNIIASKNALAILYSANGFIDEAQIERKEAISLAESIKSYGQLTSLYVNQAYDNKKQGFEEKRITHLLKAEQANKKSKYFDNLNPVLLTEIIKAYAENDSLEKARVYLQELEKNPKDTEGVFEPHYYGALKKIAYADQDYLKALNLGTKHLDMLTELNKVLEINIARLFLVEVYDKLNRPEMAFEHYKVYNRIKDSIQSVQKANSFA</sequence>
<keyword evidence="3" id="KW-1185">Reference proteome</keyword>
<dbReference type="InterPro" id="IPR011990">
    <property type="entry name" value="TPR-like_helical_dom_sf"/>
</dbReference>
<name>A0A1M5ZZM1_9FLAO</name>
<dbReference type="RefSeq" id="WP_073213568.1">
    <property type="nucleotide sequence ID" value="NZ_FNNS01000002.1"/>
</dbReference>
<evidence type="ECO:0000256" key="1">
    <source>
        <dbReference type="SAM" id="Coils"/>
    </source>
</evidence>
<reference evidence="3" key="1">
    <citation type="submission" date="2016-11" db="EMBL/GenBank/DDBJ databases">
        <authorList>
            <person name="Varghese N."/>
            <person name="Submissions S."/>
        </authorList>
    </citation>
    <scope>NUCLEOTIDE SEQUENCE [LARGE SCALE GENOMIC DNA]</scope>
    <source>
        <strain evidence="3">DSM 26349</strain>
    </source>
</reference>
<dbReference type="Proteomes" id="UP000184172">
    <property type="component" value="Unassembled WGS sequence"/>
</dbReference>
<evidence type="ECO:0000313" key="3">
    <source>
        <dbReference type="Proteomes" id="UP000184172"/>
    </source>
</evidence>
<dbReference type="PANTHER" id="PTHR10098">
    <property type="entry name" value="RAPSYN-RELATED"/>
    <property type="match status" value="1"/>
</dbReference>
<dbReference type="SUPFAM" id="SSF48452">
    <property type="entry name" value="TPR-like"/>
    <property type="match status" value="1"/>
</dbReference>
<proteinExistence type="predicted"/>
<organism evidence="2 3">
    <name type="scientific">Aequorivita viscosa</name>
    <dbReference type="NCBI Taxonomy" id="797419"/>
    <lineage>
        <taxon>Bacteria</taxon>
        <taxon>Pseudomonadati</taxon>
        <taxon>Bacteroidota</taxon>
        <taxon>Flavobacteriia</taxon>
        <taxon>Flavobacteriales</taxon>
        <taxon>Flavobacteriaceae</taxon>
        <taxon>Aequorivita</taxon>
    </lineage>
</organism>
<dbReference type="Gene3D" id="1.25.40.10">
    <property type="entry name" value="Tetratricopeptide repeat domain"/>
    <property type="match status" value="1"/>
</dbReference>
<feature type="coiled-coil region" evidence="1">
    <location>
        <begin position="20"/>
        <end position="47"/>
    </location>
</feature>
<accession>A0A1M5ZZM1</accession>